<name>A0ABY5Y9V5_9FLAO</name>
<evidence type="ECO:0000259" key="1">
    <source>
        <dbReference type="Pfam" id="PF23500"/>
    </source>
</evidence>
<proteinExistence type="predicted"/>
<organism evidence="2 3">
    <name type="scientific">Maribacter litopenaei</name>
    <dbReference type="NCBI Taxonomy" id="2976127"/>
    <lineage>
        <taxon>Bacteria</taxon>
        <taxon>Pseudomonadati</taxon>
        <taxon>Bacteroidota</taxon>
        <taxon>Flavobacteriia</taxon>
        <taxon>Flavobacteriales</taxon>
        <taxon>Flavobacteriaceae</taxon>
        <taxon>Maribacter</taxon>
    </lineage>
</organism>
<feature type="domain" description="DUF7133" evidence="1">
    <location>
        <begin position="2"/>
        <end position="64"/>
    </location>
</feature>
<evidence type="ECO:0000313" key="2">
    <source>
        <dbReference type="EMBL" id="UWX55840.1"/>
    </source>
</evidence>
<accession>A0ABY5Y9V5</accession>
<protein>
    <recommendedName>
        <fullName evidence="1">DUF7133 domain-containing protein</fullName>
    </recommendedName>
</protein>
<keyword evidence="3" id="KW-1185">Reference proteome</keyword>
<gene>
    <name evidence="2" type="ORF">NYZ99_05435</name>
</gene>
<evidence type="ECO:0000313" key="3">
    <source>
        <dbReference type="Proteomes" id="UP001059209"/>
    </source>
</evidence>
<reference evidence="2" key="1">
    <citation type="submission" date="2022-09" db="EMBL/GenBank/DDBJ databases">
        <title>Maribacter litopenaei sp. nov., isolated from the intestinal tract of the Pacific White Shrimp, Litopenaeus vannamei.</title>
        <authorList>
            <person name="Kim S.Y."/>
            <person name="Hwang C.Y."/>
        </authorList>
    </citation>
    <scope>NUCLEOTIDE SEQUENCE</scope>
    <source>
        <strain evidence="2">HL-LV01</strain>
    </source>
</reference>
<dbReference type="EMBL" id="CP104205">
    <property type="protein sequence ID" value="UWX55840.1"/>
    <property type="molecule type" value="Genomic_DNA"/>
</dbReference>
<dbReference type="InterPro" id="IPR055557">
    <property type="entry name" value="DUF7133"/>
</dbReference>
<dbReference type="RefSeq" id="WP_260574265.1">
    <property type="nucleotide sequence ID" value="NZ_CP104205.1"/>
</dbReference>
<dbReference type="Proteomes" id="UP001059209">
    <property type="component" value="Chromosome"/>
</dbReference>
<dbReference type="Pfam" id="PF23500">
    <property type="entry name" value="DUF7133"/>
    <property type="match status" value="1"/>
</dbReference>
<sequence length="107" mass="11957">MEGLNMASGIELGMGGVWLGAAPYLMFIPADFENDKPTGEPEILLDGWGLQDTHEVLNNLRWGLRWMALWSTWGFYPFQGGQTRYTGRGSNQSECSRLAVSSNKTRI</sequence>